<evidence type="ECO:0008006" key="4">
    <source>
        <dbReference type="Google" id="ProtNLM"/>
    </source>
</evidence>
<protein>
    <recommendedName>
        <fullName evidence="4">DUF3558 domain-containing protein</fullName>
    </recommendedName>
</protein>
<evidence type="ECO:0000256" key="1">
    <source>
        <dbReference type="SAM" id="MobiDB-lite"/>
    </source>
</evidence>
<comment type="caution">
    <text evidence="2">The sequence shown here is derived from an EMBL/GenBank/DDBJ whole genome shotgun (WGS) entry which is preliminary data.</text>
</comment>
<evidence type="ECO:0000313" key="2">
    <source>
        <dbReference type="EMBL" id="RLQ85348.1"/>
    </source>
</evidence>
<feature type="compositionally biased region" description="Pro residues" evidence="1">
    <location>
        <begin position="69"/>
        <end position="80"/>
    </location>
</feature>
<evidence type="ECO:0000313" key="3">
    <source>
        <dbReference type="Proteomes" id="UP000282460"/>
    </source>
</evidence>
<dbReference type="EMBL" id="RCWJ01000001">
    <property type="protein sequence ID" value="RLQ85348.1"/>
    <property type="molecule type" value="Genomic_DNA"/>
</dbReference>
<accession>A0A3L7J3W3</accession>
<dbReference type="AlphaFoldDB" id="A0A3L7J3W3"/>
<dbReference type="Proteomes" id="UP000282460">
    <property type="component" value="Unassembled WGS sequence"/>
</dbReference>
<gene>
    <name evidence="2" type="ORF">D9V28_00160</name>
</gene>
<feature type="compositionally biased region" description="Polar residues" evidence="1">
    <location>
        <begin position="51"/>
        <end position="66"/>
    </location>
</feature>
<name>A0A3L7J3W3_9MICO</name>
<sequence>MLTVRGPFDRGATMRSVATGLRHGVLLRRRRALRLAALGFVLAALAGCSTSGQPTGSSQPPATQRHPSTPLPTPTPPVADPMPKNCEGAYSPALFAALQATRAPLNDVSMVDVTFSDIPRLDASIRAGRPLVCTWGTAGPGAIVTAVSRITEQRAAAAHTAMQESGFACTATAEAVTCVGQNEEEDGIPVGESHYLRGTIGLSTRWITAPVDGYTEGMVAALWP</sequence>
<proteinExistence type="predicted"/>
<reference evidence="2 3" key="1">
    <citation type="submission" date="2018-10" db="EMBL/GenBank/DDBJ databases">
        <authorList>
            <person name="Li J."/>
        </authorList>
    </citation>
    <scope>NUCLEOTIDE SEQUENCE [LARGE SCALE GENOMIC DNA]</scope>
    <source>
        <strain evidence="2 3">ZD1-4</strain>
    </source>
</reference>
<feature type="region of interest" description="Disordered" evidence="1">
    <location>
        <begin position="51"/>
        <end position="82"/>
    </location>
</feature>
<organism evidence="2 3">
    <name type="scientific">Mycetocola zhadangensis</name>
    <dbReference type="NCBI Taxonomy" id="1164595"/>
    <lineage>
        <taxon>Bacteria</taxon>
        <taxon>Bacillati</taxon>
        <taxon>Actinomycetota</taxon>
        <taxon>Actinomycetes</taxon>
        <taxon>Micrococcales</taxon>
        <taxon>Microbacteriaceae</taxon>
        <taxon>Mycetocola</taxon>
    </lineage>
</organism>
<keyword evidence="3" id="KW-1185">Reference proteome</keyword>